<gene>
    <name evidence="6" type="ORF">HJC23_003788</name>
</gene>
<dbReference type="Proteomes" id="UP001516023">
    <property type="component" value="Unassembled WGS sequence"/>
</dbReference>
<evidence type="ECO:0000313" key="6">
    <source>
        <dbReference type="EMBL" id="KAL3803734.1"/>
    </source>
</evidence>
<dbReference type="EMBL" id="JABMIG020000012">
    <property type="protein sequence ID" value="KAL3803734.1"/>
    <property type="molecule type" value="Genomic_DNA"/>
</dbReference>
<dbReference type="InterPro" id="IPR018087">
    <property type="entry name" value="Glyco_hydro_5_CS"/>
</dbReference>
<dbReference type="Gene3D" id="2.60.120.260">
    <property type="entry name" value="Galactose-binding domain-like"/>
    <property type="match status" value="1"/>
</dbReference>
<keyword evidence="4" id="KW-1133">Transmembrane helix</keyword>
<evidence type="ECO:0000259" key="5">
    <source>
        <dbReference type="Pfam" id="PF08531"/>
    </source>
</evidence>
<evidence type="ECO:0000313" key="7">
    <source>
        <dbReference type="Proteomes" id="UP001516023"/>
    </source>
</evidence>
<dbReference type="PANTHER" id="PTHR33307">
    <property type="entry name" value="ALPHA-RHAMNOSIDASE (EUROFUNG)"/>
    <property type="match status" value="1"/>
</dbReference>
<reference evidence="6 7" key="1">
    <citation type="journal article" date="2020" name="G3 (Bethesda)">
        <title>Improved Reference Genome for Cyclotella cryptica CCMP332, a Model for Cell Wall Morphogenesis, Salinity Adaptation, and Lipid Production in Diatoms (Bacillariophyta).</title>
        <authorList>
            <person name="Roberts W.R."/>
            <person name="Downey K.M."/>
            <person name="Ruck E.C."/>
            <person name="Traller J.C."/>
            <person name="Alverson A.J."/>
        </authorList>
    </citation>
    <scope>NUCLEOTIDE SEQUENCE [LARGE SCALE GENOMIC DNA]</scope>
    <source>
        <strain evidence="6 7">CCMP332</strain>
    </source>
</reference>
<feature type="compositionally biased region" description="Basic and acidic residues" evidence="3">
    <location>
        <begin position="570"/>
        <end position="579"/>
    </location>
</feature>
<protein>
    <recommendedName>
        <fullName evidence="5">Bacterial alpha-L-rhamnosidase N-terminal domain-containing protein</fullName>
    </recommendedName>
</protein>
<feature type="region of interest" description="Disordered" evidence="3">
    <location>
        <begin position="605"/>
        <end position="624"/>
    </location>
</feature>
<evidence type="ECO:0000256" key="4">
    <source>
        <dbReference type="SAM" id="Phobius"/>
    </source>
</evidence>
<dbReference type="InterPro" id="IPR016007">
    <property type="entry name" value="Alpha_rhamnosid"/>
</dbReference>
<dbReference type="PANTHER" id="PTHR33307:SF11">
    <property type="entry name" value="ALPHA-L-RHAMNOSIDASE"/>
    <property type="match status" value="1"/>
</dbReference>
<dbReference type="GO" id="GO:0016798">
    <property type="term" value="F:hydrolase activity, acting on glycosyl bonds"/>
    <property type="evidence" value="ECO:0007669"/>
    <property type="project" value="UniProtKB-KW"/>
</dbReference>
<dbReference type="Pfam" id="PF08531">
    <property type="entry name" value="Bac_rhamnosid_N"/>
    <property type="match status" value="1"/>
</dbReference>
<keyword evidence="4" id="KW-0812">Transmembrane</keyword>
<keyword evidence="1" id="KW-0378">Hydrolase</keyword>
<accession>A0ABD3QU29</accession>
<keyword evidence="2" id="KW-0326">Glycosidase</keyword>
<dbReference type="PROSITE" id="PS00659">
    <property type="entry name" value="GLYCOSYL_HYDROL_F5"/>
    <property type="match status" value="1"/>
</dbReference>
<sequence length="624" mass="69790">MSCGRQRSGIGIAADLFCWKATMIGRHPVPAQNSPAIRGHRRRALPIPTGRRASFFALSCSVPFILLVLFWQHWQLINRLEGGGEHTALVDDERFDSFSSSYWADSLQQVSNVVQFVAYESGLLSNDDEQDDDDVDLATARRSGTSEDEGNNDLFTTIPIDHGFEKTGSIIPFDLSGSRKASHSSAPRSRFECIRFRGLLPVVRQSELIFRWRHHPKPGSLIADATKVTAYRILVRRLNDANYLLWDSGKVAVNLKDEVLTSVRYGASSPPNVGEIVQWRVVLWDMANEPHSSSWSKLAIGPGEESDWKGKWIVHQEDMKTFSANSSLNVCSRWRKRRPLPLFRAKLSSKTLSTVTSNEEDPLVSGLLVVSGLGSFRASMDGVPLSTSGPIDPPFTDYSKRVMYRGFDVTDFLKNQKDSRDEIVGVVDRSHVIGITMGSGWWDHRPILTKSIVKFDLLPRGPTTVMAQLFLSTAKGKMHVVLPTQDGEDGDDMWQVSRGHIRESDLFTGEIVDLGIMIEMDGWDTIQSWTNAVDSSMLEPNRWIPPSLYETDQSLQYRWDAISVKSGAKSPEERSKTSDPKFFASPIGRLVPSEIPPLLPMERISPDEVHNLGSGRNTTSNCTR</sequence>
<feature type="compositionally biased region" description="Polar residues" evidence="3">
    <location>
        <begin position="614"/>
        <end position="624"/>
    </location>
</feature>
<evidence type="ECO:0000256" key="3">
    <source>
        <dbReference type="SAM" id="MobiDB-lite"/>
    </source>
</evidence>
<dbReference type="InterPro" id="IPR013737">
    <property type="entry name" value="Bac_rhamnosid_N"/>
</dbReference>
<evidence type="ECO:0000256" key="1">
    <source>
        <dbReference type="ARBA" id="ARBA00022801"/>
    </source>
</evidence>
<name>A0ABD3QU29_9STRA</name>
<proteinExistence type="predicted"/>
<evidence type="ECO:0000256" key="2">
    <source>
        <dbReference type="ARBA" id="ARBA00023295"/>
    </source>
</evidence>
<feature type="domain" description="Bacterial alpha-L-rhamnosidase N-terminal" evidence="5">
    <location>
        <begin position="367"/>
        <end position="529"/>
    </location>
</feature>
<feature type="transmembrane region" description="Helical" evidence="4">
    <location>
        <begin position="53"/>
        <end position="71"/>
    </location>
</feature>
<dbReference type="AlphaFoldDB" id="A0ABD3QU29"/>
<feature type="region of interest" description="Disordered" evidence="3">
    <location>
        <begin position="566"/>
        <end position="586"/>
    </location>
</feature>
<keyword evidence="4" id="KW-0472">Membrane</keyword>
<comment type="caution">
    <text evidence="6">The sequence shown here is derived from an EMBL/GenBank/DDBJ whole genome shotgun (WGS) entry which is preliminary data.</text>
</comment>
<keyword evidence="7" id="KW-1185">Reference proteome</keyword>
<organism evidence="6 7">
    <name type="scientific">Cyclotella cryptica</name>
    <dbReference type="NCBI Taxonomy" id="29204"/>
    <lineage>
        <taxon>Eukaryota</taxon>
        <taxon>Sar</taxon>
        <taxon>Stramenopiles</taxon>
        <taxon>Ochrophyta</taxon>
        <taxon>Bacillariophyta</taxon>
        <taxon>Coscinodiscophyceae</taxon>
        <taxon>Thalassiosirophycidae</taxon>
        <taxon>Stephanodiscales</taxon>
        <taxon>Stephanodiscaceae</taxon>
        <taxon>Cyclotella</taxon>
    </lineage>
</organism>